<comment type="caution">
    <text evidence="1">The sequence shown here is derived from an EMBL/GenBank/DDBJ whole genome shotgun (WGS) entry which is preliminary data.</text>
</comment>
<evidence type="ECO:0000313" key="1">
    <source>
        <dbReference type="EMBL" id="MEQ4482578.1"/>
    </source>
</evidence>
<dbReference type="PANTHER" id="PTHR20883">
    <property type="entry name" value="PHYTANOYL-COA DIOXYGENASE DOMAIN CONTAINING 1"/>
    <property type="match status" value="1"/>
</dbReference>
<dbReference type="Gene3D" id="2.60.120.620">
    <property type="entry name" value="q2cbj1_9rhob like domain"/>
    <property type="match status" value="1"/>
</dbReference>
<keyword evidence="1" id="KW-0223">Dioxygenase</keyword>
<evidence type="ECO:0000313" key="2">
    <source>
        <dbReference type="Proteomes" id="UP001493487"/>
    </source>
</evidence>
<dbReference type="PANTHER" id="PTHR20883:SF48">
    <property type="entry name" value="ECTOINE DIOXYGENASE"/>
    <property type="match status" value="1"/>
</dbReference>
<reference evidence="1 2" key="1">
    <citation type="journal article" date="2023" name="Genome Announc.">
        <title>Pan-Genome Analyses of the Genus Cohnella and Proposal of the Novel Species Cohnella silvisoli sp. nov., Isolated from Forest Soil.</title>
        <authorList>
            <person name="Wang C."/>
            <person name="Mao L."/>
            <person name="Bao G."/>
            <person name="Zhu H."/>
        </authorList>
    </citation>
    <scope>NUCLEOTIDE SEQUENCE [LARGE SCALE GENOMIC DNA]</scope>
    <source>
        <strain evidence="1 2">NL03-T5-1</strain>
    </source>
</reference>
<gene>
    <name evidence="1" type="ORF">QJS35_09245</name>
</gene>
<dbReference type="Proteomes" id="UP001493487">
    <property type="component" value="Unassembled WGS sequence"/>
</dbReference>
<dbReference type="Pfam" id="PF05721">
    <property type="entry name" value="PhyH"/>
    <property type="match status" value="1"/>
</dbReference>
<sequence length="280" mass="31906">MKLNKRVVTNEDVRFYQDNGYWISPRIFDDDQLARLRQAHDRIWARDYDGDGFPLSEWESNGNPLQLRKMDNAWWVNDVIKDAITNPLLGQMAAELMDTDAVRVWYDQVIYKPGTGNKQNVSSGNVGWHQDYAYWQCTNSDNLVTAWIALQDTDLSNGCMMVVPGSHRWGLVPTSDSFFNQDLDSLKNQFARDGREWREVPMTLKAGQASFHHSLAFHASGPNLSDAPRLSVVSHLMPSDMAYENKGQNVDNIRLLGPRPRQGQLFANEYFPLLAPLTVG</sequence>
<dbReference type="GO" id="GO:0051213">
    <property type="term" value="F:dioxygenase activity"/>
    <property type="evidence" value="ECO:0007669"/>
    <property type="project" value="UniProtKB-KW"/>
</dbReference>
<name>A0ABV1KR76_9BACL</name>
<dbReference type="InterPro" id="IPR008775">
    <property type="entry name" value="Phytyl_CoA_dOase-like"/>
</dbReference>
<protein>
    <submittedName>
        <fullName evidence="1">Phytanoyl-CoA dioxygenase family protein</fullName>
    </submittedName>
</protein>
<keyword evidence="2" id="KW-1185">Reference proteome</keyword>
<dbReference type="RefSeq" id="WP_232184681.1">
    <property type="nucleotide sequence ID" value="NZ_JAIOAP010000003.1"/>
</dbReference>
<accession>A0ABV1KR76</accession>
<organism evidence="1 2">
    <name type="scientific">Cohnella silvisoli</name>
    <dbReference type="NCBI Taxonomy" id="2873699"/>
    <lineage>
        <taxon>Bacteria</taxon>
        <taxon>Bacillati</taxon>
        <taxon>Bacillota</taxon>
        <taxon>Bacilli</taxon>
        <taxon>Bacillales</taxon>
        <taxon>Paenibacillaceae</taxon>
        <taxon>Cohnella</taxon>
    </lineage>
</organism>
<dbReference type="EMBL" id="JASKHM010000004">
    <property type="protein sequence ID" value="MEQ4482578.1"/>
    <property type="molecule type" value="Genomic_DNA"/>
</dbReference>
<proteinExistence type="predicted"/>
<keyword evidence="1" id="KW-0560">Oxidoreductase</keyword>
<dbReference type="SUPFAM" id="SSF51197">
    <property type="entry name" value="Clavaminate synthase-like"/>
    <property type="match status" value="1"/>
</dbReference>